<proteinExistence type="predicted"/>
<evidence type="ECO:0000259" key="2">
    <source>
        <dbReference type="Pfam" id="PF18962"/>
    </source>
</evidence>
<evidence type="ECO:0000256" key="1">
    <source>
        <dbReference type="SAM" id="SignalP"/>
    </source>
</evidence>
<dbReference type="Pfam" id="PF18962">
    <property type="entry name" value="Por_Secre_tail"/>
    <property type="match status" value="1"/>
</dbReference>
<name>A0ABW6DEY0_9BACT</name>
<evidence type="ECO:0000313" key="3">
    <source>
        <dbReference type="EMBL" id="MFD3407073.1"/>
    </source>
</evidence>
<dbReference type="EMBL" id="JBBKXX010000001">
    <property type="protein sequence ID" value="MFD3407073.1"/>
    <property type="molecule type" value="Genomic_DNA"/>
</dbReference>
<organism evidence="3 4">
    <name type="scientific">Aquirufa esocilacus</name>
    <dbReference type="NCBI Taxonomy" id="3096513"/>
    <lineage>
        <taxon>Bacteria</taxon>
        <taxon>Pseudomonadati</taxon>
        <taxon>Bacteroidota</taxon>
        <taxon>Cytophagia</taxon>
        <taxon>Cytophagales</taxon>
        <taxon>Flectobacillaceae</taxon>
        <taxon>Aquirufa</taxon>
    </lineage>
</organism>
<feature type="signal peptide" evidence="1">
    <location>
        <begin position="1"/>
        <end position="17"/>
    </location>
</feature>
<keyword evidence="4" id="KW-1185">Reference proteome</keyword>
<gene>
    <name evidence="3" type="ORF">SKC37_00260</name>
</gene>
<protein>
    <submittedName>
        <fullName evidence="3">T9SS type A sorting domain-containing protein</fullName>
    </submittedName>
</protein>
<feature type="domain" description="Secretion system C-terminal sorting" evidence="2">
    <location>
        <begin position="651"/>
        <end position="721"/>
    </location>
</feature>
<feature type="chain" id="PRO_5045969688" evidence="1">
    <location>
        <begin position="18"/>
        <end position="726"/>
    </location>
</feature>
<dbReference type="NCBIfam" id="TIGR04183">
    <property type="entry name" value="Por_Secre_tail"/>
    <property type="match status" value="1"/>
</dbReference>
<dbReference type="InterPro" id="IPR026444">
    <property type="entry name" value="Secre_tail"/>
</dbReference>
<comment type="caution">
    <text evidence="3">The sequence shown here is derived from an EMBL/GenBank/DDBJ whole genome shotgun (WGS) entry which is preliminary data.</text>
</comment>
<dbReference type="Proteomes" id="UP001598019">
    <property type="component" value="Unassembled WGS sequence"/>
</dbReference>
<keyword evidence="1" id="KW-0732">Signal</keyword>
<evidence type="ECO:0000313" key="4">
    <source>
        <dbReference type="Proteomes" id="UP001598019"/>
    </source>
</evidence>
<sequence>MKTLFFLFFSFASIAQCATISTQPLPQITCEGDSIRLIAISSSGTFQWEKRRPTDAKFTSITNARTARYHFLSGGATHPTGSFYRLKITVGKCISYSDSVLVVVRKAPAISSVTVCEKTLISFPYSWTLNGQAVDSIIATPTLNGAKIKAFARFSTLPLGSCVLASNEVSLNVTSLPAAPSHAVKLVKACVGLPFSLNATGCSPSLTYWYNSAGVKLGEDSRLPLIGSDSAIFRASCVKSSCEGPLSTGVKTVIYSIPAPPLNTTSAYFCSDTPITLEASGGLNNIWYETESAKTSLSTATSLAMKAISNSSELDTLIIRFASIKINDCESARIPVAIRVKPRLKLRPLLPISLTGERTISPFETLALNGTLPYRILYNSTAKNPLGPFSSSGYLFRTVIDSLGCLAKDTTEVYYVRNGPIIHRLTAQMETNCLTSNYRIRVNGCPLKTSAIAGSKRYESSTADFALSGGQYTFLCNDGESDTLFLNLPILKLPTSLVRKSFTSSICEADSASMSLIVDPSVHFIGWELNGHLFSTEKLLTGLLPAGVYQSVIEENGCYYRSEKIVLERKANPPPPRLEKSGAYFIRAKSTGLLEWLIDQTKLTDTASFRKITEGREFYVRAKWLYKSLSCFSAYSNVFYVDRPATYEFAVYPNPSPGIFSIEIAYETEAAQIQLYDIKGKLIDSTTIKNSSRRMDWDISRFPAGTYVLRLISDGISQEKTIRKSL</sequence>
<reference evidence="3 4" key="1">
    <citation type="submission" date="2024-03" db="EMBL/GenBank/DDBJ databases">
        <title>Aquirufa genome sequencing.</title>
        <authorList>
            <person name="Pitt A."/>
            <person name="Hahn M.W."/>
        </authorList>
    </citation>
    <scope>NUCLEOTIDE SEQUENCE [LARGE SCALE GENOMIC DNA]</scope>
    <source>
        <strain evidence="3 4">HETE-83D</strain>
    </source>
</reference>
<accession>A0ABW6DEY0</accession>
<dbReference type="RefSeq" id="WP_377979540.1">
    <property type="nucleotide sequence ID" value="NZ_JBBKXX010000001.1"/>
</dbReference>